<reference evidence="3" key="3">
    <citation type="submission" date="2020-09" db="EMBL/GenBank/DDBJ databases">
        <authorList>
            <person name="Sun Q."/>
            <person name="Ohkuma M."/>
        </authorList>
    </citation>
    <scope>NUCLEOTIDE SEQUENCE</scope>
    <source>
        <strain evidence="3">JCM 4834</strain>
    </source>
</reference>
<feature type="domain" description="Low molecular weight protein antigen 6 PH" evidence="2">
    <location>
        <begin position="66"/>
        <end position="103"/>
    </location>
</feature>
<evidence type="ECO:0000313" key="4">
    <source>
        <dbReference type="EMBL" id="QEU80120.1"/>
    </source>
</evidence>
<dbReference type="Pfam" id="PF10756">
    <property type="entry name" value="bPH_6"/>
    <property type="match status" value="1"/>
</dbReference>
<evidence type="ECO:0000256" key="1">
    <source>
        <dbReference type="SAM" id="Phobius"/>
    </source>
</evidence>
<keyword evidence="1" id="KW-0812">Transmembrane</keyword>
<proteinExistence type="predicted"/>
<feature type="transmembrane region" description="Helical" evidence="1">
    <location>
        <begin position="17"/>
        <end position="36"/>
    </location>
</feature>
<keyword evidence="1" id="KW-0472">Membrane</keyword>
<reference evidence="4 5" key="2">
    <citation type="submission" date="2017-09" db="EMBL/GenBank/DDBJ databases">
        <authorList>
            <person name="Lee N."/>
            <person name="Cho B.-K."/>
        </authorList>
    </citation>
    <scope>NUCLEOTIDE SEQUENCE [LARGE SCALE GENOMIC DNA]</scope>
    <source>
        <strain evidence="4 5">ATCC 27467</strain>
    </source>
</reference>
<dbReference type="Proteomes" id="UP000634660">
    <property type="component" value="Unassembled WGS sequence"/>
</dbReference>
<name>A0A5P2UMM1_9ACTN</name>
<dbReference type="InterPro" id="IPR019692">
    <property type="entry name" value="CFP-6_PH"/>
</dbReference>
<feature type="transmembrane region" description="Helical" evidence="1">
    <location>
        <begin position="178"/>
        <end position="199"/>
    </location>
</feature>
<evidence type="ECO:0000259" key="2">
    <source>
        <dbReference type="Pfam" id="PF10756"/>
    </source>
</evidence>
<dbReference type="KEGG" id="ssub:CP968_18995"/>
<accession>A0A5P2UMM1</accession>
<reference evidence="3" key="1">
    <citation type="journal article" date="2014" name="Int. J. Syst. Evol. Microbiol.">
        <title>Complete genome sequence of Corynebacterium casei LMG S-19264T (=DSM 44701T), isolated from a smear-ripened cheese.</title>
        <authorList>
            <consortium name="US DOE Joint Genome Institute (JGI-PGF)"/>
            <person name="Walter F."/>
            <person name="Albersmeier A."/>
            <person name="Kalinowski J."/>
            <person name="Ruckert C."/>
        </authorList>
    </citation>
    <scope>NUCLEOTIDE SEQUENCE</scope>
    <source>
        <strain evidence="3">JCM 4834</strain>
    </source>
</reference>
<dbReference type="AlphaFoldDB" id="A0A5P2UMM1"/>
<organism evidence="4 5">
    <name type="scientific">Streptomyces subrutilus</name>
    <dbReference type="NCBI Taxonomy" id="36818"/>
    <lineage>
        <taxon>Bacteria</taxon>
        <taxon>Bacillati</taxon>
        <taxon>Actinomycetota</taxon>
        <taxon>Actinomycetes</taxon>
        <taxon>Kitasatosporales</taxon>
        <taxon>Streptomycetaceae</taxon>
        <taxon>Streptomyces</taxon>
    </lineage>
</organism>
<dbReference type="OrthoDB" id="4245604at2"/>
<keyword evidence="1" id="KW-1133">Transmembrane helix</keyword>
<evidence type="ECO:0000313" key="5">
    <source>
        <dbReference type="Proteomes" id="UP000326831"/>
    </source>
</evidence>
<protein>
    <submittedName>
        <fullName evidence="4">PH domain-containing protein</fullName>
    </submittedName>
</protein>
<gene>
    <name evidence="4" type="ORF">CP968_18995</name>
    <name evidence="3" type="ORF">GCM10010371_07340</name>
</gene>
<evidence type="ECO:0000313" key="3">
    <source>
        <dbReference type="EMBL" id="GGZ50373.1"/>
    </source>
</evidence>
<sequence length="201" mass="22261">MSARALPRDYRIKSGRITVLVLAVGGGWLAALLPLWNDETIVGWVKLLVAGLLVVLFGWLLFAARRCSTSADLKGITVRGMTRTRRLAWEDVQDIRAVPNPSAAVARNAPKVLSYAYDTDGQRLLLAYVDDVHVTVEREIDLLRAAWTELRGEDWEADADAARRIRRQHAREAGTARAMAWITGAIVLLTVLFVVFLLVSG</sequence>
<dbReference type="EMBL" id="CP023701">
    <property type="protein sequence ID" value="QEU80120.1"/>
    <property type="molecule type" value="Genomic_DNA"/>
</dbReference>
<dbReference type="EMBL" id="BMVX01000002">
    <property type="protein sequence ID" value="GGZ50373.1"/>
    <property type="molecule type" value="Genomic_DNA"/>
</dbReference>
<feature type="transmembrane region" description="Helical" evidence="1">
    <location>
        <begin position="42"/>
        <end position="64"/>
    </location>
</feature>
<dbReference type="RefSeq" id="WP_150519135.1">
    <property type="nucleotide sequence ID" value="NZ_BMVX01000002.1"/>
</dbReference>
<keyword evidence="5" id="KW-1185">Reference proteome</keyword>
<dbReference type="Proteomes" id="UP000326831">
    <property type="component" value="Chromosome"/>
</dbReference>